<feature type="chain" id="PRO_5041411829" evidence="5">
    <location>
        <begin position="21"/>
        <end position="377"/>
    </location>
</feature>
<dbReference type="Proteomes" id="UP001157440">
    <property type="component" value="Unassembled WGS sequence"/>
</dbReference>
<evidence type="ECO:0000256" key="2">
    <source>
        <dbReference type="ARBA" id="ARBA00022448"/>
    </source>
</evidence>
<accession>A0AA37TI71</accession>
<keyword evidence="3 5" id="KW-0732">Signal</keyword>
<dbReference type="RefSeq" id="WP_238197138.1">
    <property type="nucleotide sequence ID" value="NZ_BPQZ01000016.1"/>
</dbReference>
<keyword evidence="2" id="KW-0813">Transport</keyword>
<dbReference type="PANTHER" id="PTHR47151:SF2">
    <property type="entry name" value="AMINO ACID BINDING PROTEIN"/>
    <property type="match status" value="1"/>
</dbReference>
<dbReference type="InterPro" id="IPR000709">
    <property type="entry name" value="Leu_Ile_Val-bd"/>
</dbReference>
<dbReference type="PANTHER" id="PTHR47151">
    <property type="entry name" value="LEU/ILE/VAL-BINDING ABC TRANSPORTER SUBUNIT"/>
    <property type="match status" value="1"/>
</dbReference>
<evidence type="ECO:0000256" key="4">
    <source>
        <dbReference type="ARBA" id="ARBA00022970"/>
    </source>
</evidence>
<evidence type="ECO:0000256" key="5">
    <source>
        <dbReference type="SAM" id="SignalP"/>
    </source>
</evidence>
<dbReference type="InterPro" id="IPR028081">
    <property type="entry name" value="Leu-bd"/>
</dbReference>
<dbReference type="CDD" id="cd06342">
    <property type="entry name" value="PBP1_ABC_LIVBP-like"/>
    <property type="match status" value="1"/>
</dbReference>
<protein>
    <submittedName>
        <fullName evidence="7">Branched chain amino acid ABC transporter substrate-binding protein</fullName>
    </submittedName>
</protein>
<evidence type="ECO:0000256" key="1">
    <source>
        <dbReference type="ARBA" id="ARBA00010062"/>
    </source>
</evidence>
<comment type="similarity">
    <text evidence="1">Belongs to the leucine-binding protein family.</text>
</comment>
<dbReference type="Pfam" id="PF13458">
    <property type="entry name" value="Peripla_BP_6"/>
    <property type="match status" value="1"/>
</dbReference>
<keyword evidence="4" id="KW-0029">Amino-acid transport</keyword>
<comment type="caution">
    <text evidence="7">The sequence shown here is derived from an EMBL/GenBank/DDBJ whole genome shotgun (WGS) entry which is preliminary data.</text>
</comment>
<dbReference type="PRINTS" id="PR00337">
    <property type="entry name" value="LEUILEVALBP"/>
</dbReference>
<keyword evidence="8" id="KW-1185">Reference proteome</keyword>
<reference evidence="8" key="1">
    <citation type="journal article" date="2019" name="Int. J. Syst. Evol. Microbiol.">
        <title>The Global Catalogue of Microorganisms (GCM) 10K type strain sequencing project: providing services to taxonomists for standard genome sequencing and annotation.</title>
        <authorList>
            <consortium name="The Broad Institute Genomics Platform"/>
            <consortium name="The Broad Institute Genome Sequencing Center for Infectious Disease"/>
            <person name="Wu L."/>
            <person name="Ma J."/>
        </authorList>
    </citation>
    <scope>NUCLEOTIDE SEQUENCE [LARGE SCALE GENOMIC DNA]</scope>
    <source>
        <strain evidence="8">NBRC 103632</strain>
    </source>
</reference>
<feature type="domain" description="Leucine-binding protein" evidence="6">
    <location>
        <begin position="26"/>
        <end position="361"/>
    </location>
</feature>
<dbReference type="SUPFAM" id="SSF53822">
    <property type="entry name" value="Periplasmic binding protein-like I"/>
    <property type="match status" value="1"/>
</dbReference>
<dbReference type="GO" id="GO:0006865">
    <property type="term" value="P:amino acid transport"/>
    <property type="evidence" value="ECO:0007669"/>
    <property type="project" value="UniProtKB-KW"/>
</dbReference>
<dbReference type="EMBL" id="BSPL01000014">
    <property type="protein sequence ID" value="GLS70367.1"/>
    <property type="molecule type" value="Genomic_DNA"/>
</dbReference>
<dbReference type="InterPro" id="IPR028082">
    <property type="entry name" value="Peripla_BP_I"/>
</dbReference>
<evidence type="ECO:0000259" key="6">
    <source>
        <dbReference type="Pfam" id="PF13458"/>
    </source>
</evidence>
<organism evidence="7 8">
    <name type="scientific">Methylobacterium tardum</name>
    <dbReference type="NCBI Taxonomy" id="374432"/>
    <lineage>
        <taxon>Bacteria</taxon>
        <taxon>Pseudomonadati</taxon>
        <taxon>Pseudomonadota</taxon>
        <taxon>Alphaproteobacteria</taxon>
        <taxon>Hyphomicrobiales</taxon>
        <taxon>Methylobacteriaceae</taxon>
        <taxon>Methylobacterium</taxon>
    </lineage>
</organism>
<name>A0AA37TI71_9HYPH</name>
<dbReference type="AlphaFoldDB" id="A0AA37TI71"/>
<gene>
    <name evidence="7" type="ORF">GCM10007890_23800</name>
</gene>
<proteinExistence type="inferred from homology"/>
<sequence>MRSLRLAAVTGLLMLCAAQAEEKNGPVKIGIAVGITGPYAAFGAQIRTGAGQAIADINTAGGVGGRIFETVVGDDASDPKQGVSVANKLAGDGVKMVVGAFNSGVSIPASDVYLDAGIIQVTPASTNVKFTERGLWNTFRTCGRDDQQGAVAGAYLADHFKDKKIAVVHDKSPYGKGLAEETLKALKAKGGREVLFEGINPGEKDYSALVSKLKSANADVVYYGGYHTEAGLILRQMRDQGLRAILAGGDGLAPKEFAQIAGPAAEGTLMTFGPDARRNPHAQAVVAAFNAKSIDPDAYTLYGYAAVQVLAKAMAETGSSDGRTLADWLHRGQPIDTVIGPIAYDTKGDITRPDYVMYAWRKGPDGKIDYAGNELTR</sequence>
<evidence type="ECO:0000256" key="3">
    <source>
        <dbReference type="ARBA" id="ARBA00022729"/>
    </source>
</evidence>
<feature type="signal peptide" evidence="5">
    <location>
        <begin position="1"/>
        <end position="20"/>
    </location>
</feature>
<evidence type="ECO:0000313" key="7">
    <source>
        <dbReference type="EMBL" id="GLS70367.1"/>
    </source>
</evidence>
<evidence type="ECO:0000313" key="8">
    <source>
        <dbReference type="Proteomes" id="UP001157440"/>
    </source>
</evidence>
<dbReference type="Gene3D" id="3.40.50.2300">
    <property type="match status" value="2"/>
</dbReference>